<dbReference type="AlphaFoldDB" id="A0A835Q8W7"/>
<evidence type="ECO:0000313" key="3">
    <source>
        <dbReference type="Proteomes" id="UP000636800"/>
    </source>
</evidence>
<accession>A0A835Q8W7</accession>
<keyword evidence="3" id="KW-1185">Reference proteome</keyword>
<gene>
    <name evidence="2" type="ORF">HPP92_017975</name>
</gene>
<protein>
    <submittedName>
        <fullName evidence="2">Uncharacterized protein</fullName>
    </submittedName>
</protein>
<proteinExistence type="predicted"/>
<reference evidence="2 3" key="1">
    <citation type="journal article" date="2020" name="Nat. Food">
        <title>A phased Vanilla planifolia genome enables genetic improvement of flavour and production.</title>
        <authorList>
            <person name="Hasing T."/>
            <person name="Tang H."/>
            <person name="Brym M."/>
            <person name="Khazi F."/>
            <person name="Huang T."/>
            <person name="Chambers A.H."/>
        </authorList>
    </citation>
    <scope>NUCLEOTIDE SEQUENCE [LARGE SCALE GENOMIC DNA]</scope>
    <source>
        <tissue evidence="2">Leaf</tissue>
    </source>
</reference>
<name>A0A835Q8W7_VANPL</name>
<organism evidence="2 3">
    <name type="scientific">Vanilla planifolia</name>
    <name type="common">Vanilla</name>
    <dbReference type="NCBI Taxonomy" id="51239"/>
    <lineage>
        <taxon>Eukaryota</taxon>
        <taxon>Viridiplantae</taxon>
        <taxon>Streptophyta</taxon>
        <taxon>Embryophyta</taxon>
        <taxon>Tracheophyta</taxon>
        <taxon>Spermatophyta</taxon>
        <taxon>Magnoliopsida</taxon>
        <taxon>Liliopsida</taxon>
        <taxon>Asparagales</taxon>
        <taxon>Orchidaceae</taxon>
        <taxon>Vanilloideae</taxon>
        <taxon>Vanilleae</taxon>
        <taxon>Vanilla</taxon>
    </lineage>
</organism>
<comment type="caution">
    <text evidence="2">The sequence shown here is derived from an EMBL/GenBank/DDBJ whole genome shotgun (WGS) entry which is preliminary data.</text>
</comment>
<sequence>MTNMSPFSAARRCPNYSENPQKRTQREKNRNSRERELKDAWFPHVCPWIECRRFDQIKQRFPLNSGSHGGNLFSDPGSTKPIFLIGSQMKGQTSPTFTRQGYKRKKTIAGTGKDDIFLAGNLV</sequence>
<evidence type="ECO:0000256" key="1">
    <source>
        <dbReference type="SAM" id="MobiDB-lite"/>
    </source>
</evidence>
<evidence type="ECO:0000313" key="2">
    <source>
        <dbReference type="EMBL" id="KAG0466395.1"/>
    </source>
</evidence>
<dbReference type="Proteomes" id="UP000636800">
    <property type="component" value="Unassembled WGS sequence"/>
</dbReference>
<dbReference type="EMBL" id="JADCNL010000009">
    <property type="protein sequence ID" value="KAG0466395.1"/>
    <property type="molecule type" value="Genomic_DNA"/>
</dbReference>
<feature type="compositionally biased region" description="Basic and acidic residues" evidence="1">
    <location>
        <begin position="20"/>
        <end position="36"/>
    </location>
</feature>
<feature type="region of interest" description="Disordered" evidence="1">
    <location>
        <begin position="1"/>
        <end position="36"/>
    </location>
</feature>